<keyword evidence="3" id="KW-0472">Membrane</keyword>
<keyword evidence="8" id="KW-1185">Reference proteome</keyword>
<dbReference type="InterPro" id="IPR058625">
    <property type="entry name" value="MdtA-like_BSH"/>
</dbReference>
<feature type="coiled-coil region" evidence="2">
    <location>
        <begin position="163"/>
        <end position="190"/>
    </location>
</feature>
<keyword evidence="3" id="KW-1133">Transmembrane helix</keyword>
<feature type="domain" description="CusB-like beta-barrel" evidence="5">
    <location>
        <begin position="234"/>
        <end position="302"/>
    </location>
</feature>
<dbReference type="PANTHER" id="PTHR30469">
    <property type="entry name" value="MULTIDRUG RESISTANCE PROTEIN MDTA"/>
    <property type="match status" value="1"/>
</dbReference>
<dbReference type="OrthoDB" id="5502471at2"/>
<protein>
    <submittedName>
        <fullName evidence="7">Macrolide export protein MacA</fullName>
    </submittedName>
</protein>
<evidence type="ECO:0000259" key="4">
    <source>
        <dbReference type="Pfam" id="PF25917"/>
    </source>
</evidence>
<dbReference type="EMBL" id="CP031124">
    <property type="protein sequence ID" value="AXF85017.1"/>
    <property type="molecule type" value="Genomic_DNA"/>
</dbReference>
<organism evidence="7 8">
    <name type="scientific">Ephemeroptericola cinctiostellae</name>
    <dbReference type="NCBI Taxonomy" id="2268024"/>
    <lineage>
        <taxon>Bacteria</taxon>
        <taxon>Pseudomonadati</taxon>
        <taxon>Pseudomonadota</taxon>
        <taxon>Betaproteobacteria</taxon>
        <taxon>Burkholderiales</taxon>
        <taxon>Burkholderiaceae</taxon>
        <taxon>Ephemeroptericola</taxon>
    </lineage>
</organism>
<comment type="similarity">
    <text evidence="1">Belongs to the membrane fusion protein (MFP) (TC 8.A.1) family.</text>
</comment>
<dbReference type="KEGG" id="hyf:DTO96_100734"/>
<dbReference type="InterPro" id="IPR058649">
    <property type="entry name" value="CzcB_C"/>
</dbReference>
<evidence type="ECO:0000256" key="2">
    <source>
        <dbReference type="SAM" id="Coils"/>
    </source>
</evidence>
<dbReference type="NCBIfam" id="TIGR01730">
    <property type="entry name" value="RND_mfp"/>
    <property type="match status" value="1"/>
</dbReference>
<dbReference type="Pfam" id="PF25954">
    <property type="entry name" value="Beta-barrel_RND_2"/>
    <property type="match status" value="1"/>
</dbReference>
<dbReference type="Proteomes" id="UP000252182">
    <property type="component" value="Chromosome"/>
</dbReference>
<dbReference type="InterPro" id="IPR058792">
    <property type="entry name" value="Beta-barrel_RND_2"/>
</dbReference>
<gene>
    <name evidence="7" type="primary">macA_1</name>
    <name evidence="7" type="ORF">DTO96_100734</name>
</gene>
<dbReference type="Pfam" id="PF25975">
    <property type="entry name" value="CzcB_C"/>
    <property type="match status" value="1"/>
</dbReference>
<reference evidence="8" key="1">
    <citation type="submission" date="2018-07" db="EMBL/GenBank/DDBJ databases">
        <authorList>
            <person name="Kim H."/>
        </authorList>
    </citation>
    <scope>NUCLEOTIDE SEQUENCE [LARGE SCALE GENOMIC DNA]</scope>
    <source>
        <strain evidence="8">F02</strain>
    </source>
</reference>
<evidence type="ECO:0000256" key="3">
    <source>
        <dbReference type="SAM" id="Phobius"/>
    </source>
</evidence>
<dbReference type="GO" id="GO:0015562">
    <property type="term" value="F:efflux transmembrane transporter activity"/>
    <property type="evidence" value="ECO:0007669"/>
    <property type="project" value="TreeGrafter"/>
</dbReference>
<dbReference type="SUPFAM" id="SSF111369">
    <property type="entry name" value="HlyD-like secretion proteins"/>
    <property type="match status" value="1"/>
</dbReference>
<dbReference type="Gene3D" id="2.40.420.20">
    <property type="match status" value="1"/>
</dbReference>
<evidence type="ECO:0000313" key="7">
    <source>
        <dbReference type="EMBL" id="AXF85017.1"/>
    </source>
</evidence>
<dbReference type="AlphaFoldDB" id="A0A345D9H9"/>
<evidence type="ECO:0000256" key="1">
    <source>
        <dbReference type="ARBA" id="ARBA00009477"/>
    </source>
</evidence>
<proteinExistence type="inferred from homology"/>
<dbReference type="Gene3D" id="1.10.287.470">
    <property type="entry name" value="Helix hairpin bin"/>
    <property type="match status" value="1"/>
</dbReference>
<sequence length="398" mass="41362">MSSASQTPSPLKPKRTLRNGLLLLSAVALVGFICFRVYQAQARAGKAKVAPVTVMQLKVAELVTVQPSAFEQTLPLSGALDPYTQAVVSARASGEIQSVNVREGQSVKKGQVLAALVSTTYQAQYQQAVSSVASAKSALDLAQKDYNNNAALVKEGFISQMALQKLDVALANASAQLRNAEEAQVIARRALGEATIIAPVSGVISASKVNAGDTVAIGSAMFSIVNTDRFELVAPISAEQIGALHPGQTVQLTSAGVAQPFVGRVDRINPAAQNGSRSYSVYIAVDNTTGQLKSGMFAQGKIVLAARANALTVPATAIHTVDARRFVYILKEGKLAEQNVTLGARASDAIDAPVEIASGVSTGDQVVRLDLGVLKVGVDVQVVAESPGTAESTTEAKP</sequence>
<feature type="domain" description="Multidrug resistance protein MdtA-like barrel-sandwich hybrid" evidence="4">
    <location>
        <begin position="85"/>
        <end position="225"/>
    </location>
</feature>
<dbReference type="GO" id="GO:1990281">
    <property type="term" value="C:efflux pump complex"/>
    <property type="evidence" value="ECO:0007669"/>
    <property type="project" value="TreeGrafter"/>
</dbReference>
<evidence type="ECO:0000313" key="8">
    <source>
        <dbReference type="Proteomes" id="UP000252182"/>
    </source>
</evidence>
<keyword evidence="3" id="KW-0812">Transmembrane</keyword>
<accession>A0A345D9H9</accession>
<dbReference type="Gene3D" id="2.40.50.100">
    <property type="match status" value="1"/>
</dbReference>
<dbReference type="Pfam" id="PF25917">
    <property type="entry name" value="BSH_RND"/>
    <property type="match status" value="1"/>
</dbReference>
<name>A0A345D9H9_9BURK</name>
<dbReference type="RefSeq" id="WP_114562258.1">
    <property type="nucleotide sequence ID" value="NZ_CP031124.1"/>
</dbReference>
<feature type="domain" description="CzcB-like C-terminal circularly permuted SH3-like" evidence="6">
    <location>
        <begin position="311"/>
        <end position="367"/>
    </location>
</feature>
<evidence type="ECO:0000259" key="5">
    <source>
        <dbReference type="Pfam" id="PF25954"/>
    </source>
</evidence>
<evidence type="ECO:0000259" key="6">
    <source>
        <dbReference type="Pfam" id="PF25975"/>
    </source>
</evidence>
<dbReference type="InterPro" id="IPR006143">
    <property type="entry name" value="RND_pump_MFP"/>
</dbReference>
<dbReference type="Gene3D" id="2.40.30.170">
    <property type="match status" value="1"/>
</dbReference>
<dbReference type="PRINTS" id="PR01490">
    <property type="entry name" value="RTXTOXIND"/>
</dbReference>
<keyword evidence="2" id="KW-0175">Coiled coil</keyword>
<feature type="transmembrane region" description="Helical" evidence="3">
    <location>
        <begin position="20"/>
        <end position="38"/>
    </location>
</feature>